<proteinExistence type="predicted"/>
<dbReference type="EMBL" id="CP002352">
    <property type="protein sequence ID" value="ADV43096.1"/>
    <property type="molecule type" value="Genomic_DNA"/>
</dbReference>
<protein>
    <submittedName>
        <fullName evidence="2">Uncharacterized protein</fullName>
    </submittedName>
</protein>
<evidence type="ECO:0000313" key="2">
    <source>
        <dbReference type="EMBL" id="ADV43096.1"/>
    </source>
</evidence>
<dbReference type="eggNOG" id="ENOG5032CJ2">
    <property type="taxonomic scope" value="Bacteria"/>
</dbReference>
<dbReference type="AlphaFoldDB" id="E6SRZ4"/>
<keyword evidence="1" id="KW-0732">Signal</keyword>
<organism evidence="2 3">
    <name type="scientific">Bacteroides helcogenes (strain ATCC 35417 / DSM 20613 / JCM 6297 / CCUG 15421 / P 36-108)</name>
    <dbReference type="NCBI Taxonomy" id="693979"/>
    <lineage>
        <taxon>Bacteria</taxon>
        <taxon>Pseudomonadati</taxon>
        <taxon>Bacteroidota</taxon>
        <taxon>Bacteroidia</taxon>
        <taxon>Bacteroidales</taxon>
        <taxon>Bacteroidaceae</taxon>
        <taxon>Bacteroides</taxon>
    </lineage>
</organism>
<accession>E6SRZ4</accession>
<evidence type="ECO:0000256" key="1">
    <source>
        <dbReference type="SAM" id="SignalP"/>
    </source>
</evidence>
<reference evidence="2 3" key="2">
    <citation type="journal article" date="2011" name="Stand. Genomic Sci.">
        <title>Complete genome sequence of Bacteroides helcogenes type strain (P 36-108).</title>
        <authorList>
            <person name="Pati A."/>
            <person name="Gronow S."/>
            <person name="Zeytun A."/>
            <person name="Lapidus A."/>
            <person name="Nolan M."/>
            <person name="Hammon N."/>
            <person name="Deshpande S."/>
            <person name="Cheng J.F."/>
            <person name="Tapia R."/>
            <person name="Han C."/>
            <person name="Goodwin L."/>
            <person name="Pitluck S."/>
            <person name="Liolios K."/>
            <person name="Pagani I."/>
            <person name="Ivanova N."/>
            <person name="Mavromatis K."/>
            <person name="Chen A."/>
            <person name="Palaniappan K."/>
            <person name="Land M."/>
            <person name="Hauser L."/>
            <person name="Chang Y.J."/>
            <person name="Jeffries C.D."/>
            <person name="Detter J.C."/>
            <person name="Brambilla E."/>
            <person name="Rohde M."/>
            <person name="Goker M."/>
            <person name="Woyke T."/>
            <person name="Bristow J."/>
            <person name="Eisen J.A."/>
            <person name="Markowitz V."/>
            <person name="Hugenholtz P."/>
            <person name="Kyrpides N.C."/>
            <person name="Klenk H.P."/>
            <person name="Lucas S."/>
        </authorList>
    </citation>
    <scope>NUCLEOTIDE SEQUENCE [LARGE SCALE GENOMIC DNA]</scope>
    <source>
        <strain evidence="3">ATCC 35417 / DSM 20613 / JCM 6297 / CCUG 15421 / P 36-108</strain>
    </source>
</reference>
<gene>
    <name evidence="2" type="ordered locus">Bache_1086</name>
</gene>
<evidence type="ECO:0000313" key="3">
    <source>
        <dbReference type="Proteomes" id="UP000008630"/>
    </source>
</evidence>
<feature type="chain" id="PRO_5003209250" evidence="1">
    <location>
        <begin position="27"/>
        <end position="137"/>
    </location>
</feature>
<keyword evidence="3" id="KW-1185">Reference proteome</keyword>
<dbReference type="HOGENOM" id="CLU_1861233_0_0_10"/>
<sequence length="137" mass="15999">MAKFLRFIGFLILALAFWQTASNAFAHRKADVGMQMSGNELTVYYQESTTISLPQLPYLPDAELSGMSGQSQFLTFSRLQRYITTEYILSVKDWIDKLAQREAVLSLHREKLYDVTPHYRCQPVCEYYIFTLRRIII</sequence>
<dbReference type="OrthoDB" id="1047781at2"/>
<feature type="signal peptide" evidence="1">
    <location>
        <begin position="1"/>
        <end position="26"/>
    </location>
</feature>
<dbReference type="KEGG" id="bhl:Bache_1086"/>
<dbReference type="PATRIC" id="fig|693979.3.peg.1150"/>
<dbReference type="Proteomes" id="UP000008630">
    <property type="component" value="Chromosome"/>
</dbReference>
<reference key="1">
    <citation type="submission" date="2010-11" db="EMBL/GenBank/DDBJ databases">
        <title>The complete genome of Bacteroides helcogenes P 36-108.</title>
        <authorList>
            <consortium name="US DOE Joint Genome Institute (JGI-PGF)"/>
            <person name="Lucas S."/>
            <person name="Copeland A."/>
            <person name="Lapidus A."/>
            <person name="Bruce D."/>
            <person name="Goodwin L."/>
            <person name="Pitluck S."/>
            <person name="Kyrpides N."/>
            <person name="Mavromatis K."/>
            <person name="Ivanova N."/>
            <person name="Zeytun A."/>
            <person name="Brettin T."/>
            <person name="Detter J.C."/>
            <person name="Tapia R."/>
            <person name="Han C."/>
            <person name="Land M."/>
            <person name="Hauser L."/>
            <person name="Markowitz V."/>
            <person name="Cheng J.-F."/>
            <person name="Hugenholtz P."/>
            <person name="Woyke T."/>
            <person name="Wu D."/>
            <person name="Gronow S."/>
            <person name="Wellnitz S."/>
            <person name="Brambilla E."/>
            <person name="Klenk H.-P."/>
            <person name="Eisen J.A."/>
        </authorList>
    </citation>
    <scope>NUCLEOTIDE SEQUENCE</scope>
    <source>
        <strain>P 36-108</strain>
    </source>
</reference>
<dbReference type="STRING" id="693979.Bache_1086"/>
<name>E6SRZ4_BACT6</name>
<dbReference type="RefSeq" id="WP_013546691.1">
    <property type="nucleotide sequence ID" value="NC_014933.1"/>
</dbReference>